<dbReference type="PANTHER" id="PTHR13847:SF289">
    <property type="entry name" value="GLYCINE OXIDASE"/>
    <property type="match status" value="1"/>
</dbReference>
<dbReference type="Gene3D" id="3.50.50.60">
    <property type="entry name" value="FAD/NAD(P)-binding domain"/>
    <property type="match status" value="2"/>
</dbReference>
<dbReference type="Pfam" id="PF01266">
    <property type="entry name" value="DAO"/>
    <property type="match status" value="1"/>
</dbReference>
<evidence type="ECO:0000313" key="3">
    <source>
        <dbReference type="EMBL" id="SDF58023.1"/>
    </source>
</evidence>
<dbReference type="OrthoDB" id="9805337at2"/>
<dbReference type="RefSeq" id="WP_089964042.1">
    <property type="nucleotide sequence ID" value="NZ_FNAV01000031.1"/>
</dbReference>
<dbReference type="GO" id="GO:0005737">
    <property type="term" value="C:cytoplasm"/>
    <property type="evidence" value="ECO:0007669"/>
    <property type="project" value="TreeGrafter"/>
</dbReference>
<evidence type="ECO:0000259" key="2">
    <source>
        <dbReference type="Pfam" id="PF01266"/>
    </source>
</evidence>
<dbReference type="STRING" id="282683.SAMN04488105_13113"/>
<sequence>MARIAVIGAGIIGSSITAVLRREGHAVTCFDPRGPGQAASFGNGGSIAPGSIAGTSGPGILGDAIRWSLAGDGPLRLHWPRLPVAAPWLRRFARAGRPAGLQGTAAALHQLHRSALTDYAQLLGPGRADLLRTSGQLYVYDSDKAYEKDAPGRALRRDHGVRMTELTADEALEMEPSLRPGLARALHLPDFGQTPNPGALVRAIAEDAVRDGARLVTTCIHKLLPVPGGRGMGLLSDHGEEVFDTVVVAAGIWSNRLLKPLGAAVPLESLRGYHATLELPRMPGQPIYPIAEKIMATPMEDGLRVVGVVEVAGTRKPPEFSNIDRLTGAARRIFRDVGEARSVWMGHRPATPDSVPVICRAPGHPDLVLALGHGQTGMCGAPGTANLVSDLLAGRQGRIEPHHFDIARFR</sequence>
<evidence type="ECO:0000313" key="4">
    <source>
        <dbReference type="Proteomes" id="UP000198994"/>
    </source>
</evidence>
<dbReference type="SUPFAM" id="SSF51905">
    <property type="entry name" value="FAD/NAD(P)-binding domain"/>
    <property type="match status" value="1"/>
</dbReference>
<keyword evidence="4" id="KW-1185">Reference proteome</keyword>
<dbReference type="Gene3D" id="3.30.9.10">
    <property type="entry name" value="D-Amino Acid Oxidase, subunit A, domain 2"/>
    <property type="match status" value="1"/>
</dbReference>
<reference evidence="4" key="1">
    <citation type="submission" date="2016-10" db="EMBL/GenBank/DDBJ databases">
        <authorList>
            <person name="Varghese N."/>
            <person name="Submissions S."/>
        </authorList>
    </citation>
    <scope>NUCLEOTIDE SEQUENCE [LARGE SCALE GENOMIC DNA]</scope>
    <source>
        <strain evidence="4">DSM 10146</strain>
    </source>
</reference>
<name>A0A1G7M8D9_9RHOB</name>
<dbReference type="PANTHER" id="PTHR13847">
    <property type="entry name" value="SARCOSINE DEHYDROGENASE-RELATED"/>
    <property type="match status" value="1"/>
</dbReference>
<dbReference type="GO" id="GO:0016491">
    <property type="term" value="F:oxidoreductase activity"/>
    <property type="evidence" value="ECO:0007669"/>
    <property type="project" value="UniProtKB-KW"/>
</dbReference>
<keyword evidence="1" id="KW-0560">Oxidoreductase</keyword>
<accession>A0A1G7M8D9</accession>
<dbReference type="SUPFAM" id="SSF54373">
    <property type="entry name" value="FAD-linked reductases, C-terminal domain"/>
    <property type="match status" value="1"/>
</dbReference>
<dbReference type="InterPro" id="IPR036188">
    <property type="entry name" value="FAD/NAD-bd_sf"/>
</dbReference>
<dbReference type="EMBL" id="FNAV01000031">
    <property type="protein sequence ID" value="SDF58023.1"/>
    <property type="molecule type" value="Genomic_DNA"/>
</dbReference>
<gene>
    <name evidence="3" type="ORF">SAMN04488105_13113</name>
</gene>
<feature type="domain" description="FAD dependent oxidoreductase" evidence="2">
    <location>
        <begin position="3"/>
        <end position="391"/>
    </location>
</feature>
<protein>
    <submittedName>
        <fullName evidence="3">D-amino-acid dehydrogenase</fullName>
    </submittedName>
</protein>
<proteinExistence type="predicted"/>
<organism evidence="3 4">
    <name type="scientific">Salipiger thiooxidans</name>
    <dbReference type="NCBI Taxonomy" id="282683"/>
    <lineage>
        <taxon>Bacteria</taxon>
        <taxon>Pseudomonadati</taxon>
        <taxon>Pseudomonadota</taxon>
        <taxon>Alphaproteobacteria</taxon>
        <taxon>Rhodobacterales</taxon>
        <taxon>Roseobacteraceae</taxon>
        <taxon>Salipiger</taxon>
    </lineage>
</organism>
<dbReference type="AlphaFoldDB" id="A0A1G7M8D9"/>
<dbReference type="Proteomes" id="UP000198994">
    <property type="component" value="Unassembled WGS sequence"/>
</dbReference>
<dbReference type="InterPro" id="IPR006076">
    <property type="entry name" value="FAD-dep_OxRdtase"/>
</dbReference>
<evidence type="ECO:0000256" key="1">
    <source>
        <dbReference type="ARBA" id="ARBA00023002"/>
    </source>
</evidence>